<keyword evidence="1" id="KW-1133">Transmembrane helix</keyword>
<dbReference type="AlphaFoldDB" id="A0A846UE71"/>
<evidence type="ECO:0000313" key="2">
    <source>
        <dbReference type="EMBL" id="NKE38778.1"/>
    </source>
</evidence>
<feature type="transmembrane region" description="Helical" evidence="1">
    <location>
        <begin position="88"/>
        <end position="108"/>
    </location>
</feature>
<feature type="transmembrane region" description="Helical" evidence="1">
    <location>
        <begin position="9"/>
        <end position="33"/>
    </location>
</feature>
<feature type="transmembrane region" description="Helical" evidence="1">
    <location>
        <begin position="219"/>
        <end position="242"/>
    </location>
</feature>
<gene>
    <name evidence="2" type="ORF">HER12_03340</name>
</gene>
<dbReference type="RefSeq" id="WP_168105248.1">
    <property type="nucleotide sequence ID" value="NZ_CP051215.1"/>
</dbReference>
<protein>
    <recommendedName>
        <fullName evidence="4">Pr6Pr family membrane protein</fullName>
    </recommendedName>
</protein>
<feature type="transmembrane region" description="Helical" evidence="1">
    <location>
        <begin position="53"/>
        <end position="76"/>
    </location>
</feature>
<feature type="transmembrane region" description="Helical" evidence="1">
    <location>
        <begin position="128"/>
        <end position="148"/>
    </location>
</feature>
<dbReference type="EMBL" id="JAAVVK010000002">
    <property type="protein sequence ID" value="NKE38778.1"/>
    <property type="molecule type" value="Genomic_DNA"/>
</dbReference>
<keyword evidence="1" id="KW-0472">Membrane</keyword>
<dbReference type="Proteomes" id="UP000584587">
    <property type="component" value="Unassembled WGS sequence"/>
</dbReference>
<reference evidence="2 3" key="1">
    <citation type="submission" date="2020-04" db="EMBL/GenBank/DDBJ databases">
        <title>Complete genome sequence of Spiroplasma platyhelix ATCC 51748, an insect isolate.</title>
        <authorList>
            <person name="Green E.A."/>
            <person name="Klassen J.L."/>
        </authorList>
    </citation>
    <scope>NUCLEOTIDE SEQUENCE [LARGE SCALE GENOMIC DNA]</scope>
    <source>
        <strain evidence="2 3">PALS-1</strain>
    </source>
</reference>
<evidence type="ECO:0000256" key="1">
    <source>
        <dbReference type="SAM" id="Phobius"/>
    </source>
</evidence>
<organism evidence="2 3">
    <name type="scientific">Spiroplasma platyhelix PALS-1</name>
    <dbReference type="NCBI Taxonomy" id="1276218"/>
    <lineage>
        <taxon>Bacteria</taxon>
        <taxon>Bacillati</taxon>
        <taxon>Mycoplasmatota</taxon>
        <taxon>Mollicutes</taxon>
        <taxon>Entomoplasmatales</taxon>
        <taxon>Spiroplasmataceae</taxon>
        <taxon>Spiroplasma</taxon>
    </lineage>
</organism>
<comment type="caution">
    <text evidence="2">The sequence shown here is derived from an EMBL/GenBank/DDBJ whole genome shotgun (WGS) entry which is preliminary data.</text>
</comment>
<proteinExistence type="predicted"/>
<keyword evidence="1" id="KW-0812">Transmembrane</keyword>
<keyword evidence="3" id="KW-1185">Reference proteome</keyword>
<name>A0A846UE71_9MOLU</name>
<accession>A0A846UE71</accession>
<evidence type="ECO:0000313" key="3">
    <source>
        <dbReference type="Proteomes" id="UP000584587"/>
    </source>
</evidence>
<evidence type="ECO:0008006" key="4">
    <source>
        <dbReference type="Google" id="ProtNLM"/>
    </source>
</evidence>
<feature type="transmembrane region" description="Helical" evidence="1">
    <location>
        <begin position="160"/>
        <end position="180"/>
    </location>
</feature>
<sequence>MSKWKDKWFYYKVGSAFLILGGLFALYLYHMIAQTWVRELGYPFSYWMFQGQFFSFFTFQSNFIVGVWFLVAAIYHKQKNHLLDNQKLTLAVTSYISVTCFVYVVILFPGFFISHQTLTTEEWITGPYFHLLNPALMIAYSLTHVQAIKLSAKSYYSKYFFFYLIYPLLYILYLIFRIVLYRNVAILKDVPFYIVYPYFVVLNPDQDIAKVTVPETNDLIFIGVFLLVALILFAGFNLIYFFSFKKMTQRK</sequence>